<dbReference type="GO" id="GO:0016185">
    <property type="term" value="P:synaptic vesicle budding from presynaptic endocytic zone membrane"/>
    <property type="evidence" value="ECO:0007669"/>
    <property type="project" value="TreeGrafter"/>
</dbReference>
<reference evidence="17 18" key="1">
    <citation type="submission" date="2018-03" db="EMBL/GenBank/DDBJ databases">
        <title>Draft genome sequence of Rohu Carp (Labeo rohita).</title>
        <authorList>
            <person name="Das P."/>
            <person name="Kushwaha B."/>
            <person name="Joshi C.G."/>
            <person name="Kumar D."/>
            <person name="Nagpure N.S."/>
            <person name="Sahoo L."/>
            <person name="Das S.P."/>
            <person name="Bit A."/>
            <person name="Patnaik S."/>
            <person name="Meher P.K."/>
            <person name="Jayasankar P."/>
            <person name="Koringa P.G."/>
            <person name="Patel N.V."/>
            <person name="Hinsu A.T."/>
            <person name="Kumar R."/>
            <person name="Pandey M."/>
            <person name="Agarwal S."/>
            <person name="Srivastava S."/>
            <person name="Singh M."/>
            <person name="Iquebal M.A."/>
            <person name="Jaiswal S."/>
            <person name="Angadi U.B."/>
            <person name="Kumar N."/>
            <person name="Raza M."/>
            <person name="Shah T.M."/>
            <person name="Rai A."/>
            <person name="Jena J.K."/>
        </authorList>
    </citation>
    <scope>NUCLEOTIDE SEQUENCE [LARGE SCALE GENOMIC DNA]</scope>
    <source>
        <strain evidence="17">DASCIFA01</strain>
        <tissue evidence="17">Testis</tissue>
    </source>
</reference>
<protein>
    <recommendedName>
        <fullName evidence="12">Clathrin coat assembly protein AP180</fullName>
    </recommendedName>
    <alternativeName>
        <fullName evidence="14">91 kDa synaptosomal-associated protein</fullName>
    </alternativeName>
    <alternativeName>
        <fullName evidence="13">Clathrin coat-associated protein AP180</fullName>
    </alternativeName>
</protein>
<dbReference type="Proteomes" id="UP000290572">
    <property type="component" value="Unassembled WGS sequence"/>
</dbReference>
<dbReference type="GO" id="GO:0032050">
    <property type="term" value="F:clathrin heavy chain binding"/>
    <property type="evidence" value="ECO:0007669"/>
    <property type="project" value="TreeGrafter"/>
</dbReference>
<proteinExistence type="evidence at protein level"/>
<dbReference type="GO" id="GO:0015031">
    <property type="term" value="P:protein transport"/>
    <property type="evidence" value="ECO:0007669"/>
    <property type="project" value="UniProtKB-KW"/>
</dbReference>
<gene>
    <name evidence="17" type="ORF">ROHU_023192</name>
</gene>
<comment type="similarity">
    <text evidence="3">Belongs to the PICALM/SNAP91 family.</text>
</comment>
<dbReference type="GO" id="GO:0005546">
    <property type="term" value="F:phosphatidylinositol-4,5-bisphosphate binding"/>
    <property type="evidence" value="ECO:0007669"/>
    <property type="project" value="TreeGrafter"/>
</dbReference>
<evidence type="ECO:0000256" key="8">
    <source>
        <dbReference type="ARBA" id="ARBA00022927"/>
    </source>
</evidence>
<comment type="subcellular location">
    <subcellularLocation>
        <location evidence="1">Cell membrane</location>
    </subcellularLocation>
    <subcellularLocation>
        <location evidence="2">Membrane</location>
        <location evidence="2">Coated pit</location>
        <topology evidence="2">Peripheral membrane protein</topology>
        <orientation evidence="2">Cytoplasmic side</orientation>
    </subcellularLocation>
</comment>
<dbReference type="GO" id="GO:0000149">
    <property type="term" value="F:SNARE binding"/>
    <property type="evidence" value="ECO:0007669"/>
    <property type="project" value="TreeGrafter"/>
</dbReference>
<keyword evidence="9" id="KW-0472">Membrane</keyword>
<accession>A0A498MSN7</accession>
<evidence type="ECO:0000256" key="14">
    <source>
        <dbReference type="ARBA" id="ARBA00083065"/>
    </source>
</evidence>
<keyword evidence="19" id="KW-1267">Proteomics identification</keyword>
<keyword evidence="6" id="KW-0488">Methylation</keyword>
<feature type="compositionally biased region" description="Low complexity" evidence="15">
    <location>
        <begin position="322"/>
        <end position="357"/>
    </location>
</feature>
<dbReference type="EMBL" id="QBIY01012574">
    <property type="protein sequence ID" value="RXN22903.1"/>
    <property type="molecule type" value="Genomic_DNA"/>
</dbReference>
<dbReference type="AlphaFoldDB" id="A0A498MSN7"/>
<evidence type="ECO:0000256" key="12">
    <source>
        <dbReference type="ARBA" id="ARBA00070426"/>
    </source>
</evidence>
<sequence>MSGQTLTDRIAAAQYQLTGSDVARAVCKATTHEVMAPKKKHLDYLISATNETNVNIPQMADTLFERATNASWVVVFKALTTTHHICIYGNERFIQYLASRTSLFNLSNFIDKTGSHGYDMSTFIRRYARYLNEKAYAYRAMAFDFTRVKKGADGVMRTMAPDKLLKAMPALQTQVDTLLEFDVHPKDLNNGIINAAFMLLFKDLIKLFASYNDGIINLLEKYFKMKKSECKDSLDIYKKFLTRVTKIAEFMKIAEQVGVDKNDIPDISYAPSSILESLEAHMNSLEGKKGSPTKGSPTNNVSPTSTPAKSAGAVPTLEPPRAEAASAAAETATDSLLDLDPLSSSGPSTGASAAPTSWGDPFTPATGTADNSPQLDLFSMQPVDDTNSLFSSVVPTTVQASVSITTNTVAPTASPAPTIDLFAGFFDPMPESSVPKTDPNPSLDLFSAAFDGLGDVLMPAMAPQAAGATSPVKPMGGDLDSAMANMASNLAVGNQKPHFIQVLSCSVWFGANLSPPIPPTRLDFPSRGLSCHGIPVTVWHVVTPIVQP</sequence>
<dbReference type="InterPro" id="IPR045192">
    <property type="entry name" value="AP180-like"/>
</dbReference>
<evidence type="ECO:0000256" key="10">
    <source>
        <dbReference type="ARBA" id="ARBA00023180"/>
    </source>
</evidence>
<dbReference type="SMART" id="SM00273">
    <property type="entry name" value="ENTH"/>
    <property type="match status" value="1"/>
</dbReference>
<evidence type="ECO:0000256" key="6">
    <source>
        <dbReference type="ARBA" id="ARBA00022481"/>
    </source>
</evidence>
<dbReference type="GO" id="GO:0030136">
    <property type="term" value="C:clathrin-coated vesicle"/>
    <property type="evidence" value="ECO:0007669"/>
    <property type="project" value="InterPro"/>
</dbReference>
<evidence type="ECO:0000256" key="7">
    <source>
        <dbReference type="ARBA" id="ARBA00022553"/>
    </source>
</evidence>
<dbReference type="Pfam" id="PF07651">
    <property type="entry name" value="ANTH"/>
    <property type="match status" value="1"/>
</dbReference>
<dbReference type="InterPro" id="IPR013809">
    <property type="entry name" value="ENTH"/>
</dbReference>
<evidence type="ECO:0000256" key="3">
    <source>
        <dbReference type="ARBA" id="ARBA00008011"/>
    </source>
</evidence>
<evidence type="ECO:0000256" key="2">
    <source>
        <dbReference type="ARBA" id="ARBA00004277"/>
    </source>
</evidence>
<dbReference type="CDD" id="cd16985">
    <property type="entry name" value="ANTH_N_AP180"/>
    <property type="match status" value="1"/>
</dbReference>
<dbReference type="STRING" id="84645.A0A498MSN7"/>
<keyword evidence="7" id="KW-0597">Phosphoprotein</keyword>
<keyword evidence="5" id="KW-1003">Cell membrane</keyword>
<dbReference type="GO" id="GO:0048268">
    <property type="term" value="P:clathrin coat assembly"/>
    <property type="evidence" value="ECO:0007669"/>
    <property type="project" value="InterPro"/>
</dbReference>
<dbReference type="Gene3D" id="1.25.40.90">
    <property type="match status" value="1"/>
</dbReference>
<evidence type="ECO:0000256" key="9">
    <source>
        <dbReference type="ARBA" id="ARBA00023136"/>
    </source>
</evidence>
<evidence type="ECO:0000256" key="5">
    <source>
        <dbReference type="ARBA" id="ARBA00022475"/>
    </source>
</evidence>
<feature type="domain" description="ENTH" evidence="16">
    <location>
        <begin position="14"/>
        <end position="145"/>
    </location>
</feature>
<dbReference type="Gene3D" id="1.20.58.150">
    <property type="entry name" value="ANTH domain"/>
    <property type="match status" value="1"/>
</dbReference>
<keyword evidence="4" id="KW-0813">Transport</keyword>
<evidence type="ECO:0000256" key="4">
    <source>
        <dbReference type="ARBA" id="ARBA00022448"/>
    </source>
</evidence>
<dbReference type="PANTHER" id="PTHR22951:SF28">
    <property type="entry name" value="CLATHRIN COAT ASSEMBLY PROTEIN AP180 ISOFORM X1"/>
    <property type="match status" value="1"/>
</dbReference>
<evidence type="ECO:0000256" key="13">
    <source>
        <dbReference type="ARBA" id="ARBA00081660"/>
    </source>
</evidence>
<evidence type="ECO:0007829" key="19">
    <source>
        <dbReference type="PeptideAtlas" id="A0A498MSN7"/>
    </source>
</evidence>
<dbReference type="SUPFAM" id="SSF89009">
    <property type="entry name" value="GAT-like domain"/>
    <property type="match status" value="1"/>
</dbReference>
<dbReference type="GO" id="GO:0008021">
    <property type="term" value="C:synaptic vesicle"/>
    <property type="evidence" value="ECO:0007669"/>
    <property type="project" value="TreeGrafter"/>
</dbReference>
<dbReference type="FunFam" id="1.20.58.150:FF:000002">
    <property type="entry name" value="clathrin coat assembly protein AP180"/>
    <property type="match status" value="1"/>
</dbReference>
<keyword evidence="8" id="KW-0653">Protein transport</keyword>
<dbReference type="GO" id="GO:0005545">
    <property type="term" value="F:1-phosphatidylinositol binding"/>
    <property type="evidence" value="ECO:0007669"/>
    <property type="project" value="InterPro"/>
</dbReference>
<dbReference type="PROSITE" id="PS50942">
    <property type="entry name" value="ENTH"/>
    <property type="match status" value="1"/>
</dbReference>
<feature type="region of interest" description="Disordered" evidence="15">
    <location>
        <begin position="285"/>
        <end position="371"/>
    </location>
</feature>
<name>A0A498MSN7_LABRO</name>
<keyword evidence="10" id="KW-0325">Glycoprotein</keyword>
<comment type="caution">
    <text evidence="17">The sequence shown here is derived from an EMBL/GenBank/DDBJ whole genome shotgun (WGS) entry which is preliminary data.</text>
</comment>
<comment type="subunit">
    <text evidence="11">Binds AP2A2. Interacts with AP2B1; clathrin competes with SNAP91.</text>
</comment>
<evidence type="ECO:0000256" key="1">
    <source>
        <dbReference type="ARBA" id="ARBA00004236"/>
    </source>
</evidence>
<evidence type="ECO:0000256" key="15">
    <source>
        <dbReference type="SAM" id="MobiDB-lite"/>
    </source>
</evidence>
<evidence type="ECO:0000256" key="11">
    <source>
        <dbReference type="ARBA" id="ARBA00062465"/>
    </source>
</evidence>
<feature type="compositionally biased region" description="Polar residues" evidence="15">
    <location>
        <begin position="293"/>
        <end position="308"/>
    </location>
</feature>
<dbReference type="SUPFAM" id="SSF48464">
    <property type="entry name" value="ENTH/VHS domain"/>
    <property type="match status" value="1"/>
</dbReference>
<dbReference type="FunFam" id="1.25.40.90:FF:000001">
    <property type="entry name" value="phosphatidylinositol-binding clathrin assembly protein-like isoform X1"/>
    <property type="match status" value="1"/>
</dbReference>
<dbReference type="GO" id="GO:0005905">
    <property type="term" value="C:clathrin-coated pit"/>
    <property type="evidence" value="ECO:0007669"/>
    <property type="project" value="TreeGrafter"/>
</dbReference>
<evidence type="ECO:0000313" key="17">
    <source>
        <dbReference type="EMBL" id="RXN22903.1"/>
    </source>
</evidence>
<keyword evidence="18" id="KW-1185">Reference proteome</keyword>
<dbReference type="InterPro" id="IPR011417">
    <property type="entry name" value="ANTH_dom"/>
</dbReference>
<dbReference type="GO" id="GO:0098894">
    <property type="term" value="C:extrinsic component of presynaptic endocytic zone membrane"/>
    <property type="evidence" value="ECO:0007669"/>
    <property type="project" value="TreeGrafter"/>
</dbReference>
<dbReference type="GO" id="GO:0072583">
    <property type="term" value="P:clathrin-dependent endocytosis"/>
    <property type="evidence" value="ECO:0007669"/>
    <property type="project" value="InterPro"/>
</dbReference>
<evidence type="ECO:0000313" key="18">
    <source>
        <dbReference type="Proteomes" id="UP000290572"/>
    </source>
</evidence>
<evidence type="ECO:0000259" key="16">
    <source>
        <dbReference type="PROSITE" id="PS50942"/>
    </source>
</evidence>
<dbReference type="InterPro" id="IPR008942">
    <property type="entry name" value="ENTH_VHS"/>
</dbReference>
<organism evidence="17 18">
    <name type="scientific">Labeo rohita</name>
    <name type="common">Indian major carp</name>
    <name type="synonym">Cyprinus rohita</name>
    <dbReference type="NCBI Taxonomy" id="84645"/>
    <lineage>
        <taxon>Eukaryota</taxon>
        <taxon>Metazoa</taxon>
        <taxon>Chordata</taxon>
        <taxon>Craniata</taxon>
        <taxon>Vertebrata</taxon>
        <taxon>Euteleostomi</taxon>
        <taxon>Actinopterygii</taxon>
        <taxon>Neopterygii</taxon>
        <taxon>Teleostei</taxon>
        <taxon>Ostariophysi</taxon>
        <taxon>Cypriniformes</taxon>
        <taxon>Cyprinidae</taxon>
        <taxon>Labeoninae</taxon>
        <taxon>Labeonini</taxon>
        <taxon>Labeo</taxon>
    </lineage>
</organism>
<dbReference type="PANTHER" id="PTHR22951">
    <property type="entry name" value="CLATHRIN ASSEMBLY PROTEIN"/>
    <property type="match status" value="1"/>
</dbReference>
<dbReference type="InterPro" id="IPR014712">
    <property type="entry name" value="ANTH_dom_sf"/>
</dbReference>